<gene>
    <name evidence="2" type="ORF">AOQ84DRAFT_409262</name>
</gene>
<feature type="compositionally biased region" description="Low complexity" evidence="1">
    <location>
        <begin position="90"/>
        <end position="114"/>
    </location>
</feature>
<dbReference type="EMBL" id="KV749902">
    <property type="protein sequence ID" value="OCL07286.1"/>
    <property type="molecule type" value="Genomic_DNA"/>
</dbReference>
<protein>
    <submittedName>
        <fullName evidence="2">Uncharacterized protein</fullName>
    </submittedName>
</protein>
<evidence type="ECO:0000313" key="3">
    <source>
        <dbReference type="Proteomes" id="UP000250140"/>
    </source>
</evidence>
<evidence type="ECO:0000313" key="2">
    <source>
        <dbReference type="EMBL" id="OCL07286.1"/>
    </source>
</evidence>
<accession>A0A8E2EZ95</accession>
<name>A0A8E2EZ95_9PEZI</name>
<dbReference type="Proteomes" id="UP000250140">
    <property type="component" value="Unassembled WGS sequence"/>
</dbReference>
<dbReference type="AlphaFoldDB" id="A0A8E2EZ95"/>
<sequence length="208" mass="22626">QRPPRSCYRACQAKPRSLSLRVASTGDLYAALGNGPERPRHPLRGPIVGYRDGRACADRAPSTNCAIVPLYPSGRIQLRDAPPLRRHVRSSSSSSIRCSIRGSSRSNTQQSRQQSQSVAAITAITTITSLAALAVRQTKHGRPSHSWWCRAHPEAARQSRKETLNVRPSDMGRSSLSLLFVTQRPGSPLCESLRLLVCCRFLSGGGGS</sequence>
<feature type="non-terminal residue" evidence="2">
    <location>
        <position position="1"/>
    </location>
</feature>
<feature type="region of interest" description="Disordered" evidence="1">
    <location>
        <begin position="81"/>
        <end position="114"/>
    </location>
</feature>
<organism evidence="2 3">
    <name type="scientific">Glonium stellatum</name>
    <dbReference type="NCBI Taxonomy" id="574774"/>
    <lineage>
        <taxon>Eukaryota</taxon>
        <taxon>Fungi</taxon>
        <taxon>Dikarya</taxon>
        <taxon>Ascomycota</taxon>
        <taxon>Pezizomycotina</taxon>
        <taxon>Dothideomycetes</taxon>
        <taxon>Pleosporomycetidae</taxon>
        <taxon>Gloniales</taxon>
        <taxon>Gloniaceae</taxon>
        <taxon>Glonium</taxon>
    </lineage>
</organism>
<keyword evidence="3" id="KW-1185">Reference proteome</keyword>
<proteinExistence type="predicted"/>
<evidence type="ECO:0000256" key="1">
    <source>
        <dbReference type="SAM" id="MobiDB-lite"/>
    </source>
</evidence>
<reference evidence="2 3" key="1">
    <citation type="journal article" date="2016" name="Nat. Commun.">
        <title>Ectomycorrhizal ecology is imprinted in the genome of the dominant symbiotic fungus Cenococcum geophilum.</title>
        <authorList>
            <consortium name="DOE Joint Genome Institute"/>
            <person name="Peter M."/>
            <person name="Kohler A."/>
            <person name="Ohm R.A."/>
            <person name="Kuo A."/>
            <person name="Krutzmann J."/>
            <person name="Morin E."/>
            <person name="Arend M."/>
            <person name="Barry K.W."/>
            <person name="Binder M."/>
            <person name="Choi C."/>
            <person name="Clum A."/>
            <person name="Copeland A."/>
            <person name="Grisel N."/>
            <person name="Haridas S."/>
            <person name="Kipfer T."/>
            <person name="LaButti K."/>
            <person name="Lindquist E."/>
            <person name="Lipzen A."/>
            <person name="Maire R."/>
            <person name="Meier B."/>
            <person name="Mihaltcheva S."/>
            <person name="Molinier V."/>
            <person name="Murat C."/>
            <person name="Poggeler S."/>
            <person name="Quandt C.A."/>
            <person name="Sperisen C."/>
            <person name="Tritt A."/>
            <person name="Tisserant E."/>
            <person name="Crous P.W."/>
            <person name="Henrissat B."/>
            <person name="Nehls U."/>
            <person name="Egli S."/>
            <person name="Spatafora J.W."/>
            <person name="Grigoriev I.V."/>
            <person name="Martin F.M."/>
        </authorList>
    </citation>
    <scope>NUCLEOTIDE SEQUENCE [LARGE SCALE GENOMIC DNA]</scope>
    <source>
        <strain evidence="2 3">CBS 207.34</strain>
    </source>
</reference>